<dbReference type="PANTHER" id="PTHR43713">
    <property type="entry name" value="GLUTAMATE-1-SEMIALDEHYDE 2,1-AMINOMUTASE"/>
    <property type="match status" value="1"/>
</dbReference>
<evidence type="ECO:0000256" key="6">
    <source>
        <dbReference type="ARBA" id="ARBA00023235"/>
    </source>
</evidence>
<dbReference type="CDD" id="cd00610">
    <property type="entry name" value="OAT_like"/>
    <property type="match status" value="1"/>
</dbReference>
<dbReference type="Gene3D" id="3.90.1150.10">
    <property type="entry name" value="Aspartate Aminotransferase, domain 1"/>
    <property type="match status" value="1"/>
</dbReference>
<dbReference type="Pfam" id="PF00202">
    <property type="entry name" value="Aminotran_3"/>
    <property type="match status" value="1"/>
</dbReference>
<dbReference type="SUPFAM" id="SSF53383">
    <property type="entry name" value="PLP-dependent transferases"/>
    <property type="match status" value="1"/>
</dbReference>
<feature type="non-terminal residue" evidence="8">
    <location>
        <position position="341"/>
    </location>
</feature>
<evidence type="ECO:0000256" key="4">
    <source>
        <dbReference type="ARBA" id="ARBA00012143"/>
    </source>
</evidence>
<dbReference type="PIRSF" id="PIRSF000521">
    <property type="entry name" value="Transaminase_4ab_Lys_Orn"/>
    <property type="match status" value="1"/>
</dbReference>
<dbReference type="EC" id="5.4.3.8" evidence="4"/>
<accession>A0A381XR93</accession>
<dbReference type="GO" id="GO:0008483">
    <property type="term" value="F:transaminase activity"/>
    <property type="evidence" value="ECO:0007669"/>
    <property type="project" value="InterPro"/>
</dbReference>
<evidence type="ECO:0000313" key="8">
    <source>
        <dbReference type="EMBL" id="SVA67022.1"/>
    </source>
</evidence>
<dbReference type="InterPro" id="IPR015422">
    <property type="entry name" value="PyrdxlP-dep_Trfase_small"/>
</dbReference>
<dbReference type="AlphaFoldDB" id="A0A381XR93"/>
<dbReference type="InterPro" id="IPR049704">
    <property type="entry name" value="Aminotrans_3_PPA_site"/>
</dbReference>
<keyword evidence="5" id="KW-0663">Pyridoxal phosphate</keyword>
<comment type="pathway">
    <text evidence="2">Porphyrin-containing compound metabolism; protoporphyrin-IX biosynthesis; 5-aminolevulinate from L-glutamyl-tRNA(Glu): step 2/2.</text>
</comment>
<keyword evidence="6" id="KW-0413">Isomerase</keyword>
<sequence>MPGGVSSPVRAFGAVGGTPPVIRWAKGTQVIDENGHKYLDFVGSWGPLILGHAHPAVVESIQRASARGTSYGAPTSIEIKLAEEVVDSYPGIEQVRFVSSGTEAVMSAVRLARGVTGRDIIVKFSGCYHGHSDGLLVAAGSGLTTFGKPSSDGVPEDFARLTIVLPLDDTEALLKLFKEKGDCIAAVIIEPVPANNGLLLQRPQFLEALRAQCTKYEVLLIFDEVISGFRLGRGGAAEHYGVIPDLATFGKVIGGGMPVGAFAGPKATMKHLAPAGGVYQAGTLSGNPVAMAAGLTTLSLLKSENGWHALEQLGSYLENTLGPVLAGSPMPAKLCRLGSLF</sequence>
<dbReference type="GO" id="GO:0006779">
    <property type="term" value="P:porphyrin-containing compound biosynthetic process"/>
    <property type="evidence" value="ECO:0007669"/>
    <property type="project" value="UniProtKB-KW"/>
</dbReference>
<dbReference type="FunFam" id="3.40.640.10:FF:000021">
    <property type="entry name" value="Glutamate-1-semialdehyde 2,1-aminomutase"/>
    <property type="match status" value="1"/>
</dbReference>
<dbReference type="PANTHER" id="PTHR43713:SF3">
    <property type="entry name" value="GLUTAMATE-1-SEMIALDEHYDE 2,1-AMINOMUTASE 1, CHLOROPLASTIC-RELATED"/>
    <property type="match status" value="1"/>
</dbReference>
<dbReference type="NCBIfam" id="NF000818">
    <property type="entry name" value="PRK00062.1"/>
    <property type="match status" value="1"/>
</dbReference>
<reference evidence="8" key="1">
    <citation type="submission" date="2018-05" db="EMBL/GenBank/DDBJ databases">
        <authorList>
            <person name="Lanie J.A."/>
            <person name="Ng W.-L."/>
            <person name="Kazmierczak K.M."/>
            <person name="Andrzejewski T.M."/>
            <person name="Davidsen T.M."/>
            <person name="Wayne K.J."/>
            <person name="Tettelin H."/>
            <person name="Glass J.I."/>
            <person name="Rusch D."/>
            <person name="Podicherti R."/>
            <person name="Tsui H.-C.T."/>
            <person name="Winkler M.E."/>
        </authorList>
    </citation>
    <scope>NUCLEOTIDE SEQUENCE</scope>
</reference>
<comment type="cofactor">
    <cofactor evidence="1">
        <name>pyridoxal 5'-phosphate</name>
        <dbReference type="ChEBI" id="CHEBI:597326"/>
    </cofactor>
</comment>
<dbReference type="PROSITE" id="PS00600">
    <property type="entry name" value="AA_TRANSFER_CLASS_3"/>
    <property type="match status" value="1"/>
</dbReference>
<evidence type="ECO:0000256" key="5">
    <source>
        <dbReference type="ARBA" id="ARBA00022898"/>
    </source>
</evidence>
<comment type="similarity">
    <text evidence="3">Belongs to the class-III pyridoxal-phosphate-dependent aminotransferase family. HemL subfamily.</text>
</comment>
<evidence type="ECO:0000256" key="2">
    <source>
        <dbReference type="ARBA" id="ARBA00004819"/>
    </source>
</evidence>
<organism evidence="8">
    <name type="scientific">marine metagenome</name>
    <dbReference type="NCBI Taxonomy" id="408172"/>
    <lineage>
        <taxon>unclassified sequences</taxon>
        <taxon>metagenomes</taxon>
        <taxon>ecological metagenomes</taxon>
    </lineage>
</organism>
<gene>
    <name evidence="8" type="ORF">METZ01_LOCUS119876</name>
</gene>
<dbReference type="InterPro" id="IPR015421">
    <property type="entry name" value="PyrdxlP-dep_Trfase_major"/>
</dbReference>
<proteinExistence type="inferred from homology"/>
<dbReference type="GO" id="GO:0042286">
    <property type="term" value="F:glutamate-1-semialdehyde 2,1-aminomutase activity"/>
    <property type="evidence" value="ECO:0007669"/>
    <property type="project" value="UniProtKB-EC"/>
</dbReference>
<dbReference type="InterPro" id="IPR015424">
    <property type="entry name" value="PyrdxlP-dep_Trfase"/>
</dbReference>
<dbReference type="GO" id="GO:0030170">
    <property type="term" value="F:pyridoxal phosphate binding"/>
    <property type="evidence" value="ECO:0007669"/>
    <property type="project" value="InterPro"/>
</dbReference>
<protein>
    <recommendedName>
        <fullName evidence="4">glutamate-1-semialdehyde 2,1-aminomutase</fullName>
        <ecNumber evidence="4">5.4.3.8</ecNumber>
    </recommendedName>
</protein>
<evidence type="ECO:0000256" key="3">
    <source>
        <dbReference type="ARBA" id="ARBA00008981"/>
    </source>
</evidence>
<keyword evidence="7" id="KW-0627">Porphyrin biosynthesis</keyword>
<name>A0A381XR93_9ZZZZ</name>
<dbReference type="InterPro" id="IPR005814">
    <property type="entry name" value="Aminotrans_3"/>
</dbReference>
<dbReference type="Gene3D" id="3.40.640.10">
    <property type="entry name" value="Type I PLP-dependent aspartate aminotransferase-like (Major domain)"/>
    <property type="match status" value="1"/>
</dbReference>
<dbReference type="EMBL" id="UINC01016017">
    <property type="protein sequence ID" value="SVA67022.1"/>
    <property type="molecule type" value="Genomic_DNA"/>
</dbReference>
<evidence type="ECO:0000256" key="1">
    <source>
        <dbReference type="ARBA" id="ARBA00001933"/>
    </source>
</evidence>
<evidence type="ECO:0000256" key="7">
    <source>
        <dbReference type="ARBA" id="ARBA00023244"/>
    </source>
</evidence>